<gene>
    <name evidence="1" type="ORF">P5633_03525</name>
</gene>
<organism evidence="1 2">
    <name type="scientific">Bacillus subtilis</name>
    <dbReference type="NCBI Taxonomy" id="1423"/>
    <lineage>
        <taxon>Bacteria</taxon>
        <taxon>Bacillati</taxon>
        <taxon>Bacillota</taxon>
        <taxon>Bacilli</taxon>
        <taxon>Bacillales</taxon>
        <taxon>Bacillaceae</taxon>
        <taxon>Bacillus</taxon>
    </lineage>
</organism>
<reference evidence="1" key="1">
    <citation type="submission" date="2025-02" db="EMBL/GenBank/DDBJ databases">
        <title>Complete genome sequences of 52 Bacillus and Priestia strains isolated from West-African fermentations and 26 reference strains from the DSMZ collection.</title>
        <authorList>
            <person name="Wiedenbein E.S."/>
            <person name="Canoy T.S."/>
            <person name="Hui Y."/>
            <person name="Parkouda C."/>
            <person name="Dawende C."/>
            <person name="Ametefe E."/>
            <person name="Jespersen L."/>
            <person name="Nielsen D.S."/>
        </authorList>
    </citation>
    <scope>NUCLEOTIDE SEQUENCE</scope>
    <source>
        <strain evidence="1">PRO56</strain>
    </source>
</reference>
<dbReference type="AlphaFoldDB" id="A0AAX3RR85"/>
<protein>
    <submittedName>
        <fullName evidence="1">Uncharacterized protein</fullName>
    </submittedName>
</protein>
<evidence type="ECO:0000313" key="2">
    <source>
        <dbReference type="Proteomes" id="UP001214898"/>
    </source>
</evidence>
<dbReference type="InterPro" id="IPR013324">
    <property type="entry name" value="RNA_pol_sigma_r3/r4-like"/>
</dbReference>
<dbReference type="EMBL" id="CP120576">
    <property type="protein sequence ID" value="WEY85309.1"/>
    <property type="molecule type" value="Genomic_DNA"/>
</dbReference>
<dbReference type="Proteomes" id="UP001214898">
    <property type="component" value="Chromosome"/>
</dbReference>
<accession>A0AAX3RR85</accession>
<dbReference type="SUPFAM" id="SSF88659">
    <property type="entry name" value="Sigma3 and sigma4 domains of RNA polymerase sigma factors"/>
    <property type="match status" value="1"/>
</dbReference>
<name>A0AAX3RR85_BACIU</name>
<sequence length="150" mass="18086">MIPLDKKRDVFIHWFIKRHNKREISRKLNISRGTVDKIIRECQQRIVELNLPLEADLLSHIDEIVIAAEIQRKRKPYKLNEETISFIEEIVLYNEKLVRTGSEDAKNTKELFKYFQKQKNEKPYLMTDFTIDNFYKLVRKVKNKIHEKGI</sequence>
<evidence type="ECO:0000313" key="1">
    <source>
        <dbReference type="EMBL" id="WEY85309.1"/>
    </source>
</evidence>
<proteinExistence type="predicted"/>